<dbReference type="EC" id="2.7.1.15" evidence="4"/>
<gene>
    <name evidence="4" type="ORF">MNBD_BACTEROID05-1275</name>
</gene>
<dbReference type="SUPFAM" id="SSF53613">
    <property type="entry name" value="Ribokinase-like"/>
    <property type="match status" value="1"/>
</dbReference>
<protein>
    <submittedName>
        <fullName evidence="4">Ribokinase</fullName>
        <ecNumber evidence="4">2.7.1.15</ecNumber>
    </submittedName>
</protein>
<proteinExistence type="predicted"/>
<dbReference type="GO" id="GO:0005829">
    <property type="term" value="C:cytosol"/>
    <property type="evidence" value="ECO:0007669"/>
    <property type="project" value="TreeGrafter"/>
</dbReference>
<accession>A0A3B0TF17</accession>
<dbReference type="PROSITE" id="PS00584">
    <property type="entry name" value="PFKB_KINASES_2"/>
    <property type="match status" value="1"/>
</dbReference>
<dbReference type="Gene3D" id="3.40.1190.20">
    <property type="match status" value="1"/>
</dbReference>
<evidence type="ECO:0000313" key="4">
    <source>
        <dbReference type="EMBL" id="VAW15490.1"/>
    </source>
</evidence>
<feature type="domain" description="Carbohydrate kinase PfkB" evidence="3">
    <location>
        <begin position="8"/>
        <end position="131"/>
    </location>
</feature>
<dbReference type="PANTHER" id="PTHR10584:SF166">
    <property type="entry name" value="RIBOKINASE"/>
    <property type="match status" value="1"/>
</dbReference>
<dbReference type="InterPro" id="IPR002173">
    <property type="entry name" value="Carboh/pur_kinase_PfkB_CS"/>
</dbReference>
<keyword evidence="2 4" id="KW-0418">Kinase</keyword>
<keyword evidence="1 4" id="KW-0808">Transferase</keyword>
<dbReference type="Pfam" id="PF00294">
    <property type="entry name" value="PfkB"/>
    <property type="match status" value="1"/>
</dbReference>
<dbReference type="InterPro" id="IPR011611">
    <property type="entry name" value="PfkB_dom"/>
</dbReference>
<dbReference type="GO" id="GO:0004747">
    <property type="term" value="F:ribokinase activity"/>
    <property type="evidence" value="ECO:0007669"/>
    <property type="project" value="UniProtKB-EC"/>
</dbReference>
<evidence type="ECO:0000256" key="1">
    <source>
        <dbReference type="ARBA" id="ARBA00022679"/>
    </source>
</evidence>
<dbReference type="AlphaFoldDB" id="A0A3B0TF17"/>
<dbReference type="InterPro" id="IPR029056">
    <property type="entry name" value="Ribokinase-like"/>
</dbReference>
<dbReference type="EMBL" id="UOEN01000271">
    <property type="protein sequence ID" value="VAW15490.1"/>
    <property type="molecule type" value="Genomic_DNA"/>
</dbReference>
<dbReference type="PANTHER" id="PTHR10584">
    <property type="entry name" value="SUGAR KINASE"/>
    <property type="match status" value="1"/>
</dbReference>
<evidence type="ECO:0000256" key="2">
    <source>
        <dbReference type="ARBA" id="ARBA00022777"/>
    </source>
</evidence>
<evidence type="ECO:0000259" key="3">
    <source>
        <dbReference type="Pfam" id="PF00294"/>
    </source>
</evidence>
<feature type="non-terminal residue" evidence="4">
    <location>
        <position position="1"/>
    </location>
</feature>
<name>A0A3B0TF17_9ZZZZ</name>
<sequence length="152" mass="16539">LWIEHKSAALKKLMKNVNLFVANDGEARALTGETNLIKAAKQLRKMGPELIVVKKGENGVLFYCDKFMFSFPAYPVEQVIDPTGAGDTFAGGLMGYLSKTKKSDVKTLKQAVLYAVAVSSFNVEGFGVATTSKLTMALVNKRLTALKKFISV</sequence>
<organism evidence="4">
    <name type="scientific">hydrothermal vent metagenome</name>
    <dbReference type="NCBI Taxonomy" id="652676"/>
    <lineage>
        <taxon>unclassified sequences</taxon>
        <taxon>metagenomes</taxon>
        <taxon>ecological metagenomes</taxon>
    </lineage>
</organism>
<reference evidence="4" key="1">
    <citation type="submission" date="2018-06" db="EMBL/GenBank/DDBJ databases">
        <authorList>
            <person name="Zhirakovskaya E."/>
        </authorList>
    </citation>
    <scope>NUCLEOTIDE SEQUENCE</scope>
</reference>